<dbReference type="InterPro" id="IPR013785">
    <property type="entry name" value="Aldolase_TIM"/>
</dbReference>
<dbReference type="InterPro" id="IPR035587">
    <property type="entry name" value="DUS-like_FMN-bd"/>
</dbReference>
<reference evidence="8 9" key="1">
    <citation type="submission" date="2024-04" db="EMBL/GenBank/DDBJ databases">
        <title>Tritrichomonas musculus Genome.</title>
        <authorList>
            <person name="Alves-Ferreira E."/>
            <person name="Grigg M."/>
            <person name="Lorenzi H."/>
            <person name="Galac M."/>
        </authorList>
    </citation>
    <scope>NUCLEOTIDE SEQUENCE [LARGE SCALE GENOMIC DNA]</scope>
    <source>
        <strain evidence="8 9">EAF2021</strain>
    </source>
</reference>
<name>A0ABR2ICK6_9EUKA</name>
<dbReference type="PANTHER" id="PTHR45936:SF1">
    <property type="entry name" value="TRNA-DIHYDROURIDINE(20) SYNTHASE [NAD(P)+]-LIKE"/>
    <property type="match status" value="1"/>
</dbReference>
<dbReference type="InterPro" id="IPR001269">
    <property type="entry name" value="DUS_fam"/>
</dbReference>
<keyword evidence="9" id="KW-1185">Reference proteome</keyword>
<dbReference type="InterPro" id="IPR018517">
    <property type="entry name" value="tRNA_hU_synthase_CS"/>
</dbReference>
<keyword evidence="5 6" id="KW-0560">Oxidoreductase</keyword>
<accession>A0ABR2ICK6</accession>
<gene>
    <name evidence="8" type="ORF">M9Y10_012177</name>
</gene>
<dbReference type="SUPFAM" id="SSF51395">
    <property type="entry name" value="FMN-linked oxidoreductases"/>
    <property type="match status" value="1"/>
</dbReference>
<evidence type="ECO:0000313" key="9">
    <source>
        <dbReference type="Proteomes" id="UP001470230"/>
    </source>
</evidence>
<comment type="cofactor">
    <cofactor evidence="1 6">
        <name>FMN</name>
        <dbReference type="ChEBI" id="CHEBI:58210"/>
    </cofactor>
</comment>
<evidence type="ECO:0000256" key="5">
    <source>
        <dbReference type="ARBA" id="ARBA00023002"/>
    </source>
</evidence>
<evidence type="ECO:0000256" key="3">
    <source>
        <dbReference type="ARBA" id="ARBA00022643"/>
    </source>
</evidence>
<evidence type="ECO:0000313" key="8">
    <source>
        <dbReference type="EMBL" id="KAK8860512.1"/>
    </source>
</evidence>
<dbReference type="EMBL" id="JAPFFF010000018">
    <property type="protein sequence ID" value="KAK8860512.1"/>
    <property type="molecule type" value="Genomic_DNA"/>
</dbReference>
<dbReference type="CDD" id="cd02801">
    <property type="entry name" value="DUS_like_FMN"/>
    <property type="match status" value="1"/>
</dbReference>
<protein>
    <recommendedName>
        <fullName evidence="6">tRNA-dihydrouridine synthase</fullName>
        <ecNumber evidence="6">1.3.1.-</ecNumber>
    </recommendedName>
</protein>
<comment type="caution">
    <text evidence="8">The sequence shown here is derived from an EMBL/GenBank/DDBJ whole genome shotgun (WGS) entry which is preliminary data.</text>
</comment>
<dbReference type="PROSITE" id="PS01136">
    <property type="entry name" value="UPF0034"/>
    <property type="match status" value="1"/>
</dbReference>
<feature type="domain" description="DUS-like FMN-binding" evidence="7">
    <location>
        <begin position="16"/>
        <end position="305"/>
    </location>
</feature>
<dbReference type="Gene3D" id="3.20.20.70">
    <property type="entry name" value="Aldolase class I"/>
    <property type="match status" value="1"/>
</dbReference>
<organism evidence="8 9">
    <name type="scientific">Tritrichomonas musculus</name>
    <dbReference type="NCBI Taxonomy" id="1915356"/>
    <lineage>
        <taxon>Eukaryota</taxon>
        <taxon>Metamonada</taxon>
        <taxon>Parabasalia</taxon>
        <taxon>Tritrichomonadida</taxon>
        <taxon>Tritrichomonadidae</taxon>
        <taxon>Tritrichomonas</taxon>
    </lineage>
</organism>
<dbReference type="InterPro" id="IPR052582">
    <property type="entry name" value="tRNA-DUS-like"/>
</dbReference>
<dbReference type="Proteomes" id="UP001470230">
    <property type="component" value="Unassembled WGS sequence"/>
</dbReference>
<evidence type="ECO:0000259" key="7">
    <source>
        <dbReference type="Pfam" id="PF01207"/>
    </source>
</evidence>
<dbReference type="EC" id="1.3.1.-" evidence="6"/>
<comment type="similarity">
    <text evidence="6">Belongs to the dus family.</text>
</comment>
<evidence type="ECO:0000256" key="4">
    <source>
        <dbReference type="ARBA" id="ARBA00022694"/>
    </source>
</evidence>
<evidence type="ECO:0000256" key="1">
    <source>
        <dbReference type="ARBA" id="ARBA00001917"/>
    </source>
</evidence>
<evidence type="ECO:0000256" key="6">
    <source>
        <dbReference type="PIRNR" id="PIRNR006621"/>
    </source>
</evidence>
<dbReference type="PANTHER" id="PTHR45936">
    <property type="entry name" value="TRNA-DIHYDROURIDINE(20) SYNTHASE [NAD(P)+]-LIKE"/>
    <property type="match status" value="1"/>
</dbReference>
<keyword evidence="2 6" id="KW-0285">Flavoprotein</keyword>
<comment type="function">
    <text evidence="6">Catalyzes the synthesis of dihydrouridine, a modified base found in the D-loop of most tRNAs.</text>
</comment>
<proteinExistence type="inferred from homology"/>
<keyword evidence="3 6" id="KW-0288">FMN</keyword>
<keyword evidence="4 6" id="KW-0819">tRNA processing</keyword>
<dbReference type="PIRSF" id="PIRSF006621">
    <property type="entry name" value="Dus"/>
    <property type="match status" value="1"/>
</dbReference>
<dbReference type="Pfam" id="PF01207">
    <property type="entry name" value="Dus"/>
    <property type="match status" value="1"/>
</dbReference>
<evidence type="ECO:0000256" key="2">
    <source>
        <dbReference type="ARBA" id="ARBA00022630"/>
    </source>
</evidence>
<sequence length="315" mass="34705">MTAKEIAQKLYTDTLIAGPMVRGSSHIFRLSCLNYGADVVYTQALVDLALINSTKKVENDHVVLYSQSNGHESIIFETCDTEKGKLVLQIASNDAANAIKSYEKLADQVVGVDLNCGCPEKFAVHRGTGSAIELETAVDIVKGLSRNISKPVSVKFRIFPEDEKSIQFAQAVENAGASAITVHGRLKEQKHEGNVNYEKMKLIFDHVKCCKIGNGGITSREDAEKMKAETGCSAVMISNAALHNPSVFNLEMRPENEVLAEMSKIAKNHHLDFKSCKWSMQQVLQSNKSLSKSIGTQFNQAQTWEEVDDVILKNL</sequence>